<keyword evidence="10" id="KW-1185">Reference proteome</keyword>
<dbReference type="AlphaFoldDB" id="A0A939RUL5"/>
<protein>
    <submittedName>
        <fullName evidence="9">DUF3817 domain-containing protein</fullName>
    </submittedName>
</protein>
<evidence type="ECO:0000256" key="5">
    <source>
        <dbReference type="ARBA" id="ARBA00023136"/>
    </source>
</evidence>
<evidence type="ECO:0000256" key="6">
    <source>
        <dbReference type="SAM" id="MobiDB-lite"/>
    </source>
</evidence>
<evidence type="ECO:0000256" key="4">
    <source>
        <dbReference type="ARBA" id="ARBA00022989"/>
    </source>
</evidence>
<gene>
    <name evidence="9" type="ORF">J4G33_06645</name>
</gene>
<dbReference type="RefSeq" id="WP_208055132.1">
    <property type="nucleotide sequence ID" value="NZ_JAGEMK010000002.1"/>
</dbReference>
<evidence type="ECO:0000313" key="10">
    <source>
        <dbReference type="Proteomes" id="UP000664209"/>
    </source>
</evidence>
<evidence type="ECO:0000256" key="1">
    <source>
        <dbReference type="ARBA" id="ARBA00004651"/>
    </source>
</evidence>
<feature type="region of interest" description="Disordered" evidence="6">
    <location>
        <begin position="107"/>
        <end position="126"/>
    </location>
</feature>
<evidence type="ECO:0000256" key="3">
    <source>
        <dbReference type="ARBA" id="ARBA00022692"/>
    </source>
</evidence>
<proteinExistence type="predicted"/>
<accession>A0A939RUL5</accession>
<dbReference type="PANTHER" id="PTHR40077">
    <property type="entry name" value="MEMBRANE PROTEIN-RELATED"/>
    <property type="match status" value="1"/>
</dbReference>
<evidence type="ECO:0000259" key="8">
    <source>
        <dbReference type="Pfam" id="PF12823"/>
    </source>
</evidence>
<feature type="domain" description="DUF3817" evidence="8">
    <location>
        <begin position="11"/>
        <end position="97"/>
    </location>
</feature>
<feature type="transmembrane region" description="Helical" evidence="7">
    <location>
        <begin position="71"/>
        <end position="92"/>
    </location>
</feature>
<evidence type="ECO:0000256" key="7">
    <source>
        <dbReference type="SAM" id="Phobius"/>
    </source>
</evidence>
<keyword evidence="3 7" id="KW-0812">Transmembrane</keyword>
<feature type="compositionally biased region" description="Basic and acidic residues" evidence="6">
    <location>
        <begin position="113"/>
        <end position="126"/>
    </location>
</feature>
<comment type="caution">
    <text evidence="9">The sequence shown here is derived from an EMBL/GenBank/DDBJ whole genome shotgun (WGS) entry which is preliminary data.</text>
</comment>
<dbReference type="Proteomes" id="UP000664209">
    <property type="component" value="Unassembled WGS sequence"/>
</dbReference>
<evidence type="ECO:0000256" key="2">
    <source>
        <dbReference type="ARBA" id="ARBA00022475"/>
    </source>
</evidence>
<keyword evidence="2" id="KW-1003">Cell membrane</keyword>
<sequence length="126" mass="13581">MPDVTTSRLGRAFSVVALLEAATWAGLLIGMVLKHVTRTTELGVQVFGQLHGIMFLVYVVVALVASYRLRWGWWVTGLALAAAVPPLTTIPLERWLRARGLAGPTAIPGGHLGRRDTDEREPAAVG</sequence>
<dbReference type="NCBIfam" id="TIGR03954">
    <property type="entry name" value="integ_memb_HG"/>
    <property type="match status" value="1"/>
</dbReference>
<evidence type="ECO:0000313" key="9">
    <source>
        <dbReference type="EMBL" id="MBO1751480.1"/>
    </source>
</evidence>
<feature type="transmembrane region" description="Helical" evidence="7">
    <location>
        <begin position="45"/>
        <end position="65"/>
    </location>
</feature>
<dbReference type="Pfam" id="PF12823">
    <property type="entry name" value="DUF3817"/>
    <property type="match status" value="1"/>
</dbReference>
<keyword evidence="4 7" id="KW-1133">Transmembrane helix</keyword>
<feature type="transmembrane region" description="Helical" evidence="7">
    <location>
        <begin position="12"/>
        <end position="33"/>
    </location>
</feature>
<dbReference type="PANTHER" id="PTHR40077:SF1">
    <property type="entry name" value="MEMBRANE PROTEIN"/>
    <property type="match status" value="1"/>
</dbReference>
<dbReference type="InterPro" id="IPR023845">
    <property type="entry name" value="DUF3817_TM"/>
</dbReference>
<organism evidence="9 10">
    <name type="scientific">Actinotalea soli</name>
    <dbReference type="NCBI Taxonomy" id="2819234"/>
    <lineage>
        <taxon>Bacteria</taxon>
        <taxon>Bacillati</taxon>
        <taxon>Actinomycetota</taxon>
        <taxon>Actinomycetes</taxon>
        <taxon>Micrococcales</taxon>
        <taxon>Cellulomonadaceae</taxon>
        <taxon>Actinotalea</taxon>
    </lineage>
</organism>
<dbReference type="GO" id="GO:0005886">
    <property type="term" value="C:plasma membrane"/>
    <property type="evidence" value="ECO:0007669"/>
    <property type="project" value="UniProtKB-SubCell"/>
</dbReference>
<reference evidence="9" key="1">
    <citation type="submission" date="2021-03" db="EMBL/GenBank/DDBJ databases">
        <title>Actinotalea soli sp. nov., isolated from soil.</title>
        <authorList>
            <person name="Ping W."/>
            <person name="Zhang J."/>
        </authorList>
    </citation>
    <scope>NUCLEOTIDE SEQUENCE</scope>
    <source>
        <strain evidence="9">BY-33</strain>
    </source>
</reference>
<comment type="subcellular location">
    <subcellularLocation>
        <location evidence="1">Cell membrane</location>
        <topology evidence="1">Multi-pass membrane protein</topology>
    </subcellularLocation>
</comment>
<keyword evidence="5 7" id="KW-0472">Membrane</keyword>
<dbReference type="EMBL" id="JAGEMK010000002">
    <property type="protein sequence ID" value="MBO1751480.1"/>
    <property type="molecule type" value="Genomic_DNA"/>
</dbReference>
<name>A0A939RUL5_9CELL</name>